<reference evidence="3" key="1">
    <citation type="journal article" date="2019" name="Int. J. Syst. Evol. Microbiol.">
        <title>The Global Catalogue of Microorganisms (GCM) 10K type strain sequencing project: providing services to taxonomists for standard genome sequencing and annotation.</title>
        <authorList>
            <consortium name="The Broad Institute Genomics Platform"/>
            <consortium name="The Broad Institute Genome Sequencing Center for Infectious Disease"/>
            <person name="Wu L."/>
            <person name="Ma J."/>
        </authorList>
    </citation>
    <scope>NUCLEOTIDE SEQUENCE [LARGE SCALE GENOMIC DNA]</scope>
    <source>
        <strain evidence="3">CCUG 54950</strain>
    </source>
</reference>
<feature type="transmembrane region" description="Helical" evidence="1">
    <location>
        <begin position="83"/>
        <end position="106"/>
    </location>
</feature>
<keyword evidence="1" id="KW-1133">Transmembrane helix</keyword>
<sequence>MSAAVFIGLGVLDVFAVFVLIFKLYRLPLFLDFVKIIYFCIFAAVVSYIIRIFLVTPWIDMPLLIIMMILFLRYVLKMRVLYASLAISAGMNAYIIIQLIIAILFTNFISFDKTVFAQDLTAQSQIIQLTSIVSAYLVGFLLYKTRRGFSFIPVMPHEFSIRTKYSNYKAITIVTVVGVIFLSLALTLLLQLQIALLLPGSLIAFGLSYYFSSRKDIEL</sequence>
<evidence type="ECO:0000256" key="1">
    <source>
        <dbReference type="SAM" id="Phobius"/>
    </source>
</evidence>
<organism evidence="2 3">
    <name type="scientific">Paenibacillus wenxiniae</name>
    <dbReference type="NCBI Taxonomy" id="1636843"/>
    <lineage>
        <taxon>Bacteria</taxon>
        <taxon>Bacillati</taxon>
        <taxon>Bacillota</taxon>
        <taxon>Bacilli</taxon>
        <taxon>Bacillales</taxon>
        <taxon>Paenibacillaceae</taxon>
        <taxon>Paenibacillus</taxon>
    </lineage>
</organism>
<evidence type="ECO:0008006" key="4">
    <source>
        <dbReference type="Google" id="ProtNLM"/>
    </source>
</evidence>
<proteinExistence type="predicted"/>
<comment type="caution">
    <text evidence="2">The sequence shown here is derived from an EMBL/GenBank/DDBJ whole genome shotgun (WGS) entry which is preliminary data.</text>
</comment>
<keyword evidence="3" id="KW-1185">Reference proteome</keyword>
<name>A0ABW4RH94_9BACL</name>
<feature type="transmembrane region" description="Helical" evidence="1">
    <location>
        <begin position="59"/>
        <end position="76"/>
    </location>
</feature>
<dbReference type="EMBL" id="JBHUEH010000011">
    <property type="protein sequence ID" value="MFD1885565.1"/>
    <property type="molecule type" value="Genomic_DNA"/>
</dbReference>
<protein>
    <recommendedName>
        <fullName evidence="4">DUF1275 domain-containing protein</fullName>
    </recommendedName>
</protein>
<accession>A0ABW4RH94</accession>
<feature type="transmembrane region" description="Helical" evidence="1">
    <location>
        <begin position="126"/>
        <end position="145"/>
    </location>
</feature>
<evidence type="ECO:0000313" key="2">
    <source>
        <dbReference type="EMBL" id="MFD1885565.1"/>
    </source>
</evidence>
<evidence type="ECO:0000313" key="3">
    <source>
        <dbReference type="Proteomes" id="UP001597233"/>
    </source>
</evidence>
<feature type="transmembrane region" description="Helical" evidence="1">
    <location>
        <begin position="36"/>
        <end position="53"/>
    </location>
</feature>
<feature type="transmembrane region" description="Helical" evidence="1">
    <location>
        <begin position="192"/>
        <end position="211"/>
    </location>
</feature>
<keyword evidence="1" id="KW-0812">Transmembrane</keyword>
<feature type="transmembrane region" description="Helical" evidence="1">
    <location>
        <begin position="166"/>
        <end position="186"/>
    </location>
</feature>
<feature type="transmembrane region" description="Helical" evidence="1">
    <location>
        <begin position="6"/>
        <end position="24"/>
    </location>
</feature>
<dbReference type="Proteomes" id="UP001597233">
    <property type="component" value="Unassembled WGS sequence"/>
</dbReference>
<gene>
    <name evidence="2" type="ORF">ACFSC9_08490</name>
</gene>
<keyword evidence="1" id="KW-0472">Membrane</keyword>
<dbReference type="RefSeq" id="WP_347325831.1">
    <property type="nucleotide sequence ID" value="NZ_JBCGUH010000007.1"/>
</dbReference>